<evidence type="ECO:0000313" key="2">
    <source>
        <dbReference type="Proteomes" id="UP000318081"/>
    </source>
</evidence>
<dbReference type="Proteomes" id="UP000318081">
    <property type="component" value="Chromosome"/>
</dbReference>
<reference evidence="1 2" key="1">
    <citation type="submission" date="2019-02" db="EMBL/GenBank/DDBJ databases">
        <title>Deep-cultivation of Planctomycetes and their phenomic and genomic characterization uncovers novel biology.</title>
        <authorList>
            <person name="Wiegand S."/>
            <person name="Jogler M."/>
            <person name="Boedeker C."/>
            <person name="Pinto D."/>
            <person name="Vollmers J."/>
            <person name="Rivas-Marin E."/>
            <person name="Kohn T."/>
            <person name="Peeters S.H."/>
            <person name="Heuer A."/>
            <person name="Rast P."/>
            <person name="Oberbeckmann S."/>
            <person name="Bunk B."/>
            <person name="Jeske O."/>
            <person name="Meyerdierks A."/>
            <person name="Storesund J.E."/>
            <person name="Kallscheuer N."/>
            <person name="Luecker S."/>
            <person name="Lage O.M."/>
            <person name="Pohl T."/>
            <person name="Merkel B.J."/>
            <person name="Hornburger P."/>
            <person name="Mueller R.-W."/>
            <person name="Bruemmer F."/>
            <person name="Labrenz M."/>
            <person name="Spormann A.M."/>
            <person name="Op den Camp H."/>
            <person name="Overmann J."/>
            <person name="Amann R."/>
            <person name="Jetten M.S.M."/>
            <person name="Mascher T."/>
            <person name="Medema M.H."/>
            <person name="Devos D.P."/>
            <person name="Kaster A.-K."/>
            <person name="Ovreas L."/>
            <person name="Rohde M."/>
            <person name="Galperin M.Y."/>
            <person name="Jogler C."/>
        </authorList>
    </citation>
    <scope>NUCLEOTIDE SEQUENCE [LARGE SCALE GENOMIC DNA]</scope>
    <source>
        <strain evidence="1 2">TBK1r</strain>
    </source>
</reference>
<sequence>MLSSEQKATLDDYVNIGHRSTPGWLWQSAAYITALLGMKQIEDGLQGNLGEIGVWQGRYLFLLGLLSRENEKVAGIDSFVHSPDPEGFARRVENRFNLDASTAGKLTLIKEDSTKLTPEKIRQNVEGDFRLFSVDGGHLAHEVLSDAALVSQMMVPGGIMILDDILNSTCPGVIEGTLDFLRSPQGSQFAPFCLVGNKLMVTDKASADHYRNYLLHVIQENKDASIFRDTAQTISDFPEGVYPKLCGSDLIVVTWSGDYLISDNGGPVLIRTKVCDMHEMDSPEVQLPSVVSLFERSAAVAG</sequence>
<proteinExistence type="predicted"/>
<keyword evidence="2" id="KW-1185">Reference proteome</keyword>
<dbReference type="RefSeq" id="WP_145213540.1">
    <property type="nucleotide sequence ID" value="NZ_CP036432.1"/>
</dbReference>
<evidence type="ECO:0008006" key="3">
    <source>
        <dbReference type="Google" id="ProtNLM"/>
    </source>
</evidence>
<protein>
    <recommendedName>
        <fullName evidence="3">Class I SAM-dependent methyltransferase</fullName>
    </recommendedName>
</protein>
<dbReference type="Pfam" id="PF13578">
    <property type="entry name" value="Methyltransf_24"/>
    <property type="match status" value="1"/>
</dbReference>
<dbReference type="Gene3D" id="3.40.50.150">
    <property type="entry name" value="Vaccinia Virus protein VP39"/>
    <property type="match status" value="1"/>
</dbReference>
<organism evidence="1 2">
    <name type="scientific">Stieleria magnilauensis</name>
    <dbReference type="NCBI Taxonomy" id="2527963"/>
    <lineage>
        <taxon>Bacteria</taxon>
        <taxon>Pseudomonadati</taxon>
        <taxon>Planctomycetota</taxon>
        <taxon>Planctomycetia</taxon>
        <taxon>Pirellulales</taxon>
        <taxon>Pirellulaceae</taxon>
        <taxon>Stieleria</taxon>
    </lineage>
</organism>
<gene>
    <name evidence="1" type="ORF">TBK1r_37540</name>
</gene>
<dbReference type="EMBL" id="CP036432">
    <property type="protein sequence ID" value="QDV84802.1"/>
    <property type="molecule type" value="Genomic_DNA"/>
</dbReference>
<dbReference type="SUPFAM" id="SSF53335">
    <property type="entry name" value="S-adenosyl-L-methionine-dependent methyltransferases"/>
    <property type="match status" value="1"/>
</dbReference>
<accession>A0ABX5XS23</accession>
<dbReference type="InterPro" id="IPR029063">
    <property type="entry name" value="SAM-dependent_MTases_sf"/>
</dbReference>
<name>A0ABX5XS23_9BACT</name>
<evidence type="ECO:0000313" key="1">
    <source>
        <dbReference type="EMBL" id="QDV84802.1"/>
    </source>
</evidence>